<keyword evidence="3" id="KW-1185">Reference proteome</keyword>
<accession>A0A371D781</accession>
<evidence type="ECO:0000313" key="2">
    <source>
        <dbReference type="EMBL" id="RDX48378.1"/>
    </source>
</evidence>
<reference evidence="2 3" key="1">
    <citation type="journal article" date="2018" name="Biotechnol. Biofuels">
        <title>Integrative visual omics of the white-rot fungus Polyporus brumalis exposes the biotechnological potential of its oxidative enzymes for delignifying raw plant biomass.</title>
        <authorList>
            <person name="Miyauchi S."/>
            <person name="Rancon A."/>
            <person name="Drula E."/>
            <person name="Hage H."/>
            <person name="Chaduli D."/>
            <person name="Favel A."/>
            <person name="Grisel S."/>
            <person name="Henrissat B."/>
            <person name="Herpoel-Gimbert I."/>
            <person name="Ruiz-Duenas F.J."/>
            <person name="Chevret D."/>
            <person name="Hainaut M."/>
            <person name="Lin J."/>
            <person name="Wang M."/>
            <person name="Pangilinan J."/>
            <person name="Lipzen A."/>
            <person name="Lesage-Meessen L."/>
            <person name="Navarro D."/>
            <person name="Riley R."/>
            <person name="Grigoriev I.V."/>
            <person name="Zhou S."/>
            <person name="Raouche S."/>
            <person name="Rosso M.N."/>
        </authorList>
    </citation>
    <scope>NUCLEOTIDE SEQUENCE [LARGE SCALE GENOMIC DNA]</scope>
    <source>
        <strain evidence="2 3">BRFM 1820</strain>
    </source>
</reference>
<dbReference type="Proteomes" id="UP000256964">
    <property type="component" value="Unassembled WGS sequence"/>
</dbReference>
<dbReference type="AlphaFoldDB" id="A0A371D781"/>
<dbReference type="EMBL" id="KZ857412">
    <property type="protein sequence ID" value="RDX48378.1"/>
    <property type="molecule type" value="Genomic_DNA"/>
</dbReference>
<feature type="region of interest" description="Disordered" evidence="1">
    <location>
        <begin position="182"/>
        <end position="202"/>
    </location>
</feature>
<gene>
    <name evidence="2" type="ORF">OH76DRAFT_1419096</name>
</gene>
<feature type="region of interest" description="Disordered" evidence="1">
    <location>
        <begin position="101"/>
        <end position="120"/>
    </location>
</feature>
<feature type="region of interest" description="Disordered" evidence="1">
    <location>
        <begin position="153"/>
        <end position="172"/>
    </location>
</feature>
<feature type="compositionally biased region" description="Polar residues" evidence="1">
    <location>
        <begin position="187"/>
        <end position="202"/>
    </location>
</feature>
<protein>
    <submittedName>
        <fullName evidence="2">Uncharacterized protein</fullName>
    </submittedName>
</protein>
<sequence>MYYARGRSLAAAGHLGDSGLQKVTLAECGCWVRRRFEPPIPTVGAPTFLMMIALLHAVGGEDLIEGSLQGHTAVLVSRALGRWLCRAARCAFLGGQERVSAGTDGVKASSGESSPRRSPFFKKSSRIEYSPLLSLVMTERWLRTTAPTTCIEGTKASRLPRATSGTGPCSKRENFLTVRHAPRQDTAYLNPQGNTMSQTGVP</sequence>
<proteinExistence type="predicted"/>
<evidence type="ECO:0000256" key="1">
    <source>
        <dbReference type="SAM" id="MobiDB-lite"/>
    </source>
</evidence>
<organism evidence="2 3">
    <name type="scientific">Lentinus brumalis</name>
    <dbReference type="NCBI Taxonomy" id="2498619"/>
    <lineage>
        <taxon>Eukaryota</taxon>
        <taxon>Fungi</taxon>
        <taxon>Dikarya</taxon>
        <taxon>Basidiomycota</taxon>
        <taxon>Agaricomycotina</taxon>
        <taxon>Agaricomycetes</taxon>
        <taxon>Polyporales</taxon>
        <taxon>Polyporaceae</taxon>
        <taxon>Lentinus</taxon>
    </lineage>
</organism>
<name>A0A371D781_9APHY</name>
<evidence type="ECO:0000313" key="3">
    <source>
        <dbReference type="Proteomes" id="UP000256964"/>
    </source>
</evidence>